<dbReference type="STRING" id="714315.GCA_000516535_01862"/>
<dbReference type="AlphaFoldDB" id="A0A510JC55"/>
<reference evidence="1 2" key="1">
    <citation type="submission" date="2019-07" db="EMBL/GenBank/DDBJ databases">
        <title>Complete Genome Sequence of Leptotrichia goodfellowii Strain JCM 16774.</title>
        <authorList>
            <person name="Watanabe S."/>
            <person name="Cui L."/>
        </authorList>
    </citation>
    <scope>NUCLEOTIDE SEQUENCE [LARGE SCALE GENOMIC DNA]</scope>
    <source>
        <strain evidence="1 2">JCM16774</strain>
    </source>
</reference>
<sequence length="158" mass="18900">MMKIELKWEKSNRWEKFKLEPRCHSYFMGDYINYSNERIKYFFDEIPIQKNSDYKGYLDALLIDDGGMGWKRSISWVEKGIEMIEKVLKNVSNEEGWGGKGFLAEIKKEGVLIYFITDDSYFDIISLKCFYKAMVSWRKFLDTEPNENTIMEIECEEE</sequence>
<name>A0A510JC55_9FUSO</name>
<accession>A0A510JC55</accession>
<protein>
    <submittedName>
        <fullName evidence="1">Uncharacterized protein</fullName>
    </submittedName>
</protein>
<gene>
    <name evidence="1" type="ORF">JCM16774_1855</name>
</gene>
<proteinExistence type="predicted"/>
<evidence type="ECO:0000313" key="1">
    <source>
        <dbReference type="EMBL" id="BBM36909.1"/>
    </source>
</evidence>
<dbReference type="OrthoDB" id="9156882at2"/>
<dbReference type="EMBL" id="AP019822">
    <property type="protein sequence ID" value="BBM36909.1"/>
    <property type="molecule type" value="Genomic_DNA"/>
</dbReference>
<dbReference type="KEGG" id="lgo:JCM16774_1855"/>
<evidence type="ECO:0000313" key="2">
    <source>
        <dbReference type="Proteomes" id="UP000321606"/>
    </source>
</evidence>
<organism evidence="1 2">
    <name type="scientific">Pseudoleptotrichia goodfellowii</name>
    <dbReference type="NCBI Taxonomy" id="157692"/>
    <lineage>
        <taxon>Bacteria</taxon>
        <taxon>Fusobacteriati</taxon>
        <taxon>Fusobacteriota</taxon>
        <taxon>Fusobacteriia</taxon>
        <taxon>Fusobacteriales</taxon>
        <taxon>Leptotrichiaceae</taxon>
        <taxon>Pseudoleptotrichia</taxon>
    </lineage>
</organism>
<dbReference type="Proteomes" id="UP000321606">
    <property type="component" value="Chromosome"/>
</dbReference>